<sequence length="108" mass="12833">MAFMMKLAYHLISDFPKLWVQVLKGKYDWDEMIPLTLRCSNVSRLLYGIGQIWEEVKDSICWHVGNWVNTDFWYDHWVDSDGRLVTFYNRNESPRPIAITDMTDANGR</sequence>
<proteinExistence type="predicted"/>
<comment type="caution">
    <text evidence="1">The sequence shown here is derived from an EMBL/GenBank/DDBJ whole genome shotgun (WGS) entry which is preliminary data.</text>
</comment>
<keyword evidence="2" id="KW-1185">Reference proteome</keyword>
<organism evidence="1 2">
    <name type="scientific">Hibiscus sabdariffa</name>
    <name type="common">roselle</name>
    <dbReference type="NCBI Taxonomy" id="183260"/>
    <lineage>
        <taxon>Eukaryota</taxon>
        <taxon>Viridiplantae</taxon>
        <taxon>Streptophyta</taxon>
        <taxon>Embryophyta</taxon>
        <taxon>Tracheophyta</taxon>
        <taxon>Spermatophyta</taxon>
        <taxon>Magnoliopsida</taxon>
        <taxon>eudicotyledons</taxon>
        <taxon>Gunneridae</taxon>
        <taxon>Pentapetalae</taxon>
        <taxon>rosids</taxon>
        <taxon>malvids</taxon>
        <taxon>Malvales</taxon>
        <taxon>Malvaceae</taxon>
        <taxon>Malvoideae</taxon>
        <taxon>Hibiscus</taxon>
    </lineage>
</organism>
<dbReference type="EMBL" id="JBBPBN010000073">
    <property type="protein sequence ID" value="KAK8984939.1"/>
    <property type="molecule type" value="Genomic_DNA"/>
</dbReference>
<gene>
    <name evidence="1" type="ORF">V6N11_073089</name>
</gene>
<name>A0ABR2P922_9ROSI</name>
<reference evidence="1 2" key="1">
    <citation type="journal article" date="2024" name="G3 (Bethesda)">
        <title>Genome assembly of Hibiscus sabdariffa L. provides insights into metabolisms of medicinal natural products.</title>
        <authorList>
            <person name="Kim T."/>
        </authorList>
    </citation>
    <scope>NUCLEOTIDE SEQUENCE [LARGE SCALE GENOMIC DNA]</scope>
    <source>
        <strain evidence="1">TK-2024</strain>
        <tissue evidence="1">Old leaves</tissue>
    </source>
</reference>
<protein>
    <submittedName>
        <fullName evidence="1">Uncharacterized protein</fullName>
    </submittedName>
</protein>
<dbReference type="Proteomes" id="UP001396334">
    <property type="component" value="Unassembled WGS sequence"/>
</dbReference>
<evidence type="ECO:0000313" key="1">
    <source>
        <dbReference type="EMBL" id="KAK8984939.1"/>
    </source>
</evidence>
<accession>A0ABR2P922</accession>
<evidence type="ECO:0000313" key="2">
    <source>
        <dbReference type="Proteomes" id="UP001396334"/>
    </source>
</evidence>